<evidence type="ECO:0000256" key="4">
    <source>
        <dbReference type="SAM" id="MobiDB-lite"/>
    </source>
</evidence>
<keyword evidence="3" id="KW-0378">Hydrolase</keyword>
<proteinExistence type="inferred from homology"/>
<keyword evidence="2" id="KW-0645">Protease</keyword>
<dbReference type="EMBL" id="JAGSOV010000069">
    <property type="protein sequence ID" value="MCO1659676.1"/>
    <property type="molecule type" value="Genomic_DNA"/>
</dbReference>
<evidence type="ECO:0000256" key="3">
    <source>
        <dbReference type="ARBA" id="ARBA00022801"/>
    </source>
</evidence>
<comment type="similarity">
    <text evidence="1">Belongs to the peptidase S1C family.</text>
</comment>
<accession>A0ABT1A9Q0</accession>
<evidence type="ECO:0000313" key="7">
    <source>
        <dbReference type="Proteomes" id="UP001165283"/>
    </source>
</evidence>
<keyword evidence="5" id="KW-1133">Transmembrane helix</keyword>
<feature type="transmembrane region" description="Helical" evidence="5">
    <location>
        <begin position="26"/>
        <end position="46"/>
    </location>
</feature>
<dbReference type="Gene3D" id="2.40.10.10">
    <property type="entry name" value="Trypsin-like serine proteases"/>
    <property type="match status" value="2"/>
</dbReference>
<dbReference type="InterPro" id="IPR051201">
    <property type="entry name" value="Chloro_Bact_Ser_Proteases"/>
</dbReference>
<feature type="region of interest" description="Disordered" evidence="4">
    <location>
        <begin position="1"/>
        <end position="20"/>
    </location>
</feature>
<protein>
    <submittedName>
        <fullName evidence="6">Trypsin-like peptidase domain-containing protein</fullName>
    </submittedName>
</protein>
<dbReference type="PANTHER" id="PTHR43343:SF3">
    <property type="entry name" value="PROTEASE DO-LIKE 8, CHLOROPLASTIC"/>
    <property type="match status" value="1"/>
</dbReference>
<keyword evidence="5" id="KW-0472">Membrane</keyword>
<organism evidence="6 7">
    <name type="scientific">Pseudonocardia humida</name>
    <dbReference type="NCBI Taxonomy" id="2800819"/>
    <lineage>
        <taxon>Bacteria</taxon>
        <taxon>Bacillati</taxon>
        <taxon>Actinomycetota</taxon>
        <taxon>Actinomycetes</taxon>
        <taxon>Pseudonocardiales</taxon>
        <taxon>Pseudonocardiaceae</taxon>
        <taxon>Pseudonocardia</taxon>
    </lineage>
</organism>
<dbReference type="InterPro" id="IPR043504">
    <property type="entry name" value="Peptidase_S1_PA_chymotrypsin"/>
</dbReference>
<dbReference type="Pfam" id="PF13365">
    <property type="entry name" value="Trypsin_2"/>
    <property type="match status" value="1"/>
</dbReference>
<evidence type="ECO:0000256" key="2">
    <source>
        <dbReference type="ARBA" id="ARBA00022670"/>
    </source>
</evidence>
<dbReference type="PRINTS" id="PR00834">
    <property type="entry name" value="PROTEASES2C"/>
</dbReference>
<comment type="caution">
    <text evidence="6">The sequence shown here is derived from an EMBL/GenBank/DDBJ whole genome shotgun (WGS) entry which is preliminary data.</text>
</comment>
<dbReference type="PANTHER" id="PTHR43343">
    <property type="entry name" value="PEPTIDASE S12"/>
    <property type="match status" value="1"/>
</dbReference>
<evidence type="ECO:0000256" key="1">
    <source>
        <dbReference type="ARBA" id="ARBA00010541"/>
    </source>
</evidence>
<reference evidence="6" key="1">
    <citation type="submission" date="2021-04" db="EMBL/GenBank/DDBJ databases">
        <title>Pseudonocardia sp. nov., isolated from sandy soil of mangrove forest.</title>
        <authorList>
            <person name="Zan Z."/>
            <person name="Huang R."/>
            <person name="Liu W."/>
        </authorList>
    </citation>
    <scope>NUCLEOTIDE SEQUENCE</scope>
    <source>
        <strain evidence="6">S2-4</strain>
    </source>
</reference>
<keyword evidence="7" id="KW-1185">Reference proteome</keyword>
<name>A0ABT1A9Q0_9PSEU</name>
<dbReference type="SUPFAM" id="SSF50494">
    <property type="entry name" value="Trypsin-like serine proteases"/>
    <property type="match status" value="1"/>
</dbReference>
<dbReference type="InterPro" id="IPR009003">
    <property type="entry name" value="Peptidase_S1_PA"/>
</dbReference>
<sequence length="279" mass="27511">MRPTETVTSPGGSEVAPADRPRRRRALLVGAAALVVLVAVALWLFLPAGTPPLTRADVDQAVQRGVEQAQEVERNAPPDATVAFQAIAPSLVTVTAQLPGAALSDGGLGSGVVINGDGSVLTALHVVEGAGQVQVAFADGTTAAARVVAAQPAEDIAVLAVDRLPEMVVPAVLAGPPTVGEAVFAVGNPLGLTASLSAGVVSGAERSISTDRGTTIDGLIQFDAAVNPGNSGGPLLNSAGQVVGIVTALANPAHQDFFVGIGFAVPIATAGGAAGGPQQ</sequence>
<dbReference type="InterPro" id="IPR001940">
    <property type="entry name" value="Peptidase_S1C"/>
</dbReference>
<evidence type="ECO:0000256" key="5">
    <source>
        <dbReference type="SAM" id="Phobius"/>
    </source>
</evidence>
<keyword evidence="5" id="KW-0812">Transmembrane</keyword>
<dbReference type="RefSeq" id="WP_252444572.1">
    <property type="nucleotide sequence ID" value="NZ_JAGSOV010000069.1"/>
</dbReference>
<evidence type="ECO:0000313" key="6">
    <source>
        <dbReference type="EMBL" id="MCO1659676.1"/>
    </source>
</evidence>
<dbReference type="Proteomes" id="UP001165283">
    <property type="component" value="Unassembled WGS sequence"/>
</dbReference>
<feature type="compositionally biased region" description="Polar residues" evidence="4">
    <location>
        <begin position="1"/>
        <end position="11"/>
    </location>
</feature>
<gene>
    <name evidence="6" type="ORF">KDL28_31855</name>
</gene>